<feature type="domain" description="Multidrug resistance protein MdtA-like barrel-sandwich hybrid" evidence="3">
    <location>
        <begin position="100"/>
        <end position="328"/>
    </location>
</feature>
<keyword evidence="2" id="KW-0472">Membrane</keyword>
<evidence type="ECO:0000259" key="3">
    <source>
        <dbReference type="Pfam" id="PF25917"/>
    </source>
</evidence>
<dbReference type="Gene3D" id="2.40.30.170">
    <property type="match status" value="1"/>
</dbReference>
<dbReference type="GO" id="GO:0015562">
    <property type="term" value="F:efflux transmembrane transporter activity"/>
    <property type="evidence" value="ECO:0007669"/>
    <property type="project" value="TreeGrafter"/>
</dbReference>
<evidence type="ECO:0000259" key="5">
    <source>
        <dbReference type="Pfam" id="PF25989"/>
    </source>
</evidence>
<evidence type="ECO:0000313" key="7">
    <source>
        <dbReference type="Proteomes" id="UP000297453"/>
    </source>
</evidence>
<dbReference type="Proteomes" id="UP000297453">
    <property type="component" value="Unassembled WGS sequence"/>
</dbReference>
<dbReference type="SUPFAM" id="SSF111369">
    <property type="entry name" value="HlyD-like secretion proteins"/>
    <property type="match status" value="2"/>
</dbReference>
<accession>A0A4R9FSF6</accession>
<reference evidence="6" key="1">
    <citation type="journal article" date="2019" name="PLoS Negl. Trop. Dis.">
        <title>Revisiting the worldwide diversity of Leptospira species in the environment.</title>
        <authorList>
            <person name="Vincent A.T."/>
            <person name="Schiettekatte O."/>
            <person name="Bourhy P."/>
            <person name="Veyrier F.J."/>
            <person name="Picardeau M."/>
        </authorList>
    </citation>
    <scope>NUCLEOTIDE SEQUENCE [LARGE SCALE GENOMIC DNA]</scope>
    <source>
        <strain evidence="6">SSS9</strain>
    </source>
</reference>
<dbReference type="Gene3D" id="2.40.50.100">
    <property type="match status" value="2"/>
</dbReference>
<dbReference type="InterPro" id="IPR058792">
    <property type="entry name" value="Beta-barrel_RND_2"/>
</dbReference>
<feature type="transmembrane region" description="Helical" evidence="2">
    <location>
        <begin position="12"/>
        <end position="30"/>
    </location>
</feature>
<name>A0A4R9FSF6_9LEPT</name>
<dbReference type="Pfam" id="PF25917">
    <property type="entry name" value="BSH_RND"/>
    <property type="match status" value="1"/>
</dbReference>
<comment type="similarity">
    <text evidence="1">Belongs to the membrane fusion protein (MFP) (TC 8.A.1) family.</text>
</comment>
<dbReference type="Gene3D" id="2.40.420.20">
    <property type="match status" value="1"/>
</dbReference>
<dbReference type="FunFam" id="2.40.30.170:FF:000010">
    <property type="entry name" value="Efflux RND transporter periplasmic adaptor subunit"/>
    <property type="match status" value="1"/>
</dbReference>
<dbReference type="EMBL" id="RQEP01000018">
    <property type="protein sequence ID" value="TGK00827.1"/>
    <property type="molecule type" value="Genomic_DNA"/>
</dbReference>
<organism evidence="6 7">
    <name type="scientific">Leptospira semungkisensis</name>
    <dbReference type="NCBI Taxonomy" id="2484985"/>
    <lineage>
        <taxon>Bacteria</taxon>
        <taxon>Pseudomonadati</taxon>
        <taxon>Spirochaetota</taxon>
        <taxon>Spirochaetia</taxon>
        <taxon>Leptospirales</taxon>
        <taxon>Leptospiraceae</taxon>
        <taxon>Leptospira</taxon>
    </lineage>
</organism>
<feature type="domain" description="YknX-like C-terminal permuted SH3-like" evidence="5">
    <location>
        <begin position="423"/>
        <end position="488"/>
    </location>
</feature>
<evidence type="ECO:0000259" key="4">
    <source>
        <dbReference type="Pfam" id="PF25954"/>
    </source>
</evidence>
<evidence type="ECO:0000256" key="1">
    <source>
        <dbReference type="ARBA" id="ARBA00009477"/>
    </source>
</evidence>
<dbReference type="PRINTS" id="PR01490">
    <property type="entry name" value="RTXTOXIND"/>
</dbReference>
<keyword evidence="7" id="KW-1185">Reference proteome</keyword>
<evidence type="ECO:0000256" key="2">
    <source>
        <dbReference type="SAM" id="Phobius"/>
    </source>
</evidence>
<dbReference type="Pfam" id="PF25989">
    <property type="entry name" value="YknX_C"/>
    <property type="match status" value="1"/>
</dbReference>
<keyword evidence="2" id="KW-0812">Transmembrane</keyword>
<protein>
    <submittedName>
        <fullName evidence="6">Efflux RND transporter periplasmic adaptor subunit</fullName>
    </submittedName>
</protein>
<proteinExistence type="inferred from homology"/>
<dbReference type="Gene3D" id="1.10.287.470">
    <property type="entry name" value="Helix hairpin bin"/>
    <property type="match status" value="2"/>
</dbReference>
<evidence type="ECO:0000313" key="6">
    <source>
        <dbReference type="EMBL" id="TGK00827.1"/>
    </source>
</evidence>
<dbReference type="InterPro" id="IPR058625">
    <property type="entry name" value="MdtA-like_BSH"/>
</dbReference>
<feature type="domain" description="CusB-like beta-barrel" evidence="4">
    <location>
        <begin position="339"/>
        <end position="412"/>
    </location>
</feature>
<dbReference type="InterPro" id="IPR058637">
    <property type="entry name" value="YknX-like_C"/>
</dbReference>
<dbReference type="Pfam" id="PF25954">
    <property type="entry name" value="Beta-barrel_RND_2"/>
    <property type="match status" value="1"/>
</dbReference>
<comment type="caution">
    <text evidence="6">The sequence shown here is derived from an EMBL/GenBank/DDBJ whole genome shotgun (WGS) entry which is preliminary data.</text>
</comment>
<keyword evidence="2" id="KW-1133">Transmembrane helix</keyword>
<dbReference type="OrthoDB" id="325180at2"/>
<dbReference type="RefSeq" id="WP_135588705.1">
    <property type="nucleotide sequence ID" value="NZ_RQEP01000018.1"/>
</dbReference>
<dbReference type="GO" id="GO:1990281">
    <property type="term" value="C:efflux pump complex"/>
    <property type="evidence" value="ECO:0007669"/>
    <property type="project" value="TreeGrafter"/>
</dbReference>
<dbReference type="InterPro" id="IPR006143">
    <property type="entry name" value="RND_pump_MFP"/>
</dbReference>
<dbReference type="PANTHER" id="PTHR30469">
    <property type="entry name" value="MULTIDRUG RESISTANCE PROTEIN MDTA"/>
    <property type="match status" value="1"/>
</dbReference>
<sequence>MSKIWSLLFGKRGRVILFVISIYLVLYIFYSRYSKTNPNSFASKTGSVLFKPLQFGKKDRELGQEEISELKAISVSAKQIESKLISPNIDVSGLVDFTDKVDLYSKIGGRLEKIFVREGEDVSNGQKLFQVETLQMELELMKQQATLESSRSQVRLAREKYEKAKMGVFAKLQEMEKSKVVFEKAKEELEKTKNTFFGIEEVYKVGGLSKEEFETAKLNLTAKESNFSIAKRDLEIHSIGFRDEDIVRNGFSIPKSSEERLSLLKEINTEIEKAELAVAEGVMHSHEAQVNSTKTMLKEAIVYSPIKGVIAKRYKNEGELLSSSASSQPALTVVNIDKVYAVFNITETESTILKKGMRVEFTADVFPDSRFSGKVVMVSPLVDQKAHTVEVRAIVDNLGKKLKPGMFIRANIVLGSPTATILVPLTALVSDESGKTSVFLVKDGRCFAVNVQAGKKHGDEVEITSGLQNNDLILLDKLSQLRDGMPVNPTILR</sequence>
<dbReference type="PANTHER" id="PTHR30469:SF15">
    <property type="entry name" value="HLYD FAMILY OF SECRETION PROTEINS"/>
    <property type="match status" value="1"/>
</dbReference>
<gene>
    <name evidence="6" type="ORF">EHO59_12925</name>
</gene>
<dbReference type="AlphaFoldDB" id="A0A4R9FSF6"/>
<dbReference type="NCBIfam" id="TIGR01730">
    <property type="entry name" value="RND_mfp"/>
    <property type="match status" value="1"/>
</dbReference>